<sequence>MITASGSLKLLKSIMCLDFVNISDCWVIEPQRCHPSTFPRFLPRQHPPHPPTLYKLLSIPRIFFDDKNSSLETTDPSASQWTPSLI</sequence>
<accession>A0A3M6T5N8</accession>
<proteinExistence type="predicted"/>
<evidence type="ECO:0000313" key="2">
    <source>
        <dbReference type="Proteomes" id="UP000275408"/>
    </source>
</evidence>
<evidence type="ECO:0000313" key="1">
    <source>
        <dbReference type="EMBL" id="RMX36594.1"/>
    </source>
</evidence>
<dbReference type="AlphaFoldDB" id="A0A3M6T5N8"/>
<dbReference type="EMBL" id="RCHS01004289">
    <property type="protein sequence ID" value="RMX36594.1"/>
    <property type="molecule type" value="Genomic_DNA"/>
</dbReference>
<organism evidence="1 2">
    <name type="scientific">Pocillopora damicornis</name>
    <name type="common">Cauliflower coral</name>
    <name type="synonym">Millepora damicornis</name>
    <dbReference type="NCBI Taxonomy" id="46731"/>
    <lineage>
        <taxon>Eukaryota</taxon>
        <taxon>Metazoa</taxon>
        <taxon>Cnidaria</taxon>
        <taxon>Anthozoa</taxon>
        <taxon>Hexacorallia</taxon>
        <taxon>Scleractinia</taxon>
        <taxon>Astrocoeniina</taxon>
        <taxon>Pocilloporidae</taxon>
        <taxon>Pocillopora</taxon>
    </lineage>
</organism>
<reference evidence="1 2" key="1">
    <citation type="journal article" date="2018" name="Sci. Rep.">
        <title>Comparative analysis of the Pocillopora damicornis genome highlights role of immune system in coral evolution.</title>
        <authorList>
            <person name="Cunning R."/>
            <person name="Bay R.A."/>
            <person name="Gillette P."/>
            <person name="Baker A.C."/>
            <person name="Traylor-Knowles N."/>
        </authorList>
    </citation>
    <scope>NUCLEOTIDE SEQUENCE [LARGE SCALE GENOMIC DNA]</scope>
    <source>
        <strain evidence="1">RSMAS</strain>
        <tissue evidence="1">Whole animal</tissue>
    </source>
</reference>
<protein>
    <submittedName>
        <fullName evidence="1">Uncharacterized protein</fullName>
    </submittedName>
</protein>
<keyword evidence="2" id="KW-1185">Reference proteome</keyword>
<dbReference type="Proteomes" id="UP000275408">
    <property type="component" value="Unassembled WGS sequence"/>
</dbReference>
<gene>
    <name evidence="1" type="ORF">pdam_00018773</name>
</gene>
<comment type="caution">
    <text evidence="1">The sequence shown here is derived from an EMBL/GenBank/DDBJ whole genome shotgun (WGS) entry which is preliminary data.</text>
</comment>
<name>A0A3M6T5N8_POCDA</name>
<feature type="non-terminal residue" evidence="1">
    <location>
        <position position="86"/>
    </location>
</feature>